<dbReference type="Proteomes" id="UP000789901">
    <property type="component" value="Unassembled WGS sequence"/>
</dbReference>
<gene>
    <name evidence="1" type="ORF">GMARGA_LOCUS41348</name>
</gene>
<protein>
    <submittedName>
        <fullName evidence="1">1273_t:CDS:1</fullName>
    </submittedName>
</protein>
<comment type="caution">
    <text evidence="1">The sequence shown here is derived from an EMBL/GenBank/DDBJ whole genome shotgun (WGS) entry which is preliminary data.</text>
</comment>
<dbReference type="EMBL" id="CAJVQB010113011">
    <property type="protein sequence ID" value="CAG8852527.1"/>
    <property type="molecule type" value="Genomic_DNA"/>
</dbReference>
<name>A0ABN7XBG9_GIGMA</name>
<feature type="non-terminal residue" evidence="1">
    <location>
        <position position="1"/>
    </location>
</feature>
<keyword evidence="2" id="KW-1185">Reference proteome</keyword>
<proteinExistence type="predicted"/>
<sequence>RLERVSKLIEKLDQDYNSESDSELEEVLKEAITICKRIVKNPITTNNI</sequence>
<evidence type="ECO:0000313" key="2">
    <source>
        <dbReference type="Proteomes" id="UP000789901"/>
    </source>
</evidence>
<evidence type="ECO:0000313" key="1">
    <source>
        <dbReference type="EMBL" id="CAG8852527.1"/>
    </source>
</evidence>
<organism evidence="1 2">
    <name type="scientific">Gigaspora margarita</name>
    <dbReference type="NCBI Taxonomy" id="4874"/>
    <lineage>
        <taxon>Eukaryota</taxon>
        <taxon>Fungi</taxon>
        <taxon>Fungi incertae sedis</taxon>
        <taxon>Mucoromycota</taxon>
        <taxon>Glomeromycotina</taxon>
        <taxon>Glomeromycetes</taxon>
        <taxon>Diversisporales</taxon>
        <taxon>Gigasporaceae</taxon>
        <taxon>Gigaspora</taxon>
    </lineage>
</organism>
<reference evidence="1 2" key="1">
    <citation type="submission" date="2021-06" db="EMBL/GenBank/DDBJ databases">
        <authorList>
            <person name="Kallberg Y."/>
            <person name="Tangrot J."/>
            <person name="Rosling A."/>
        </authorList>
    </citation>
    <scope>NUCLEOTIDE SEQUENCE [LARGE SCALE GENOMIC DNA]</scope>
    <source>
        <strain evidence="1 2">120-4 pot B 10/14</strain>
    </source>
</reference>
<accession>A0ABN7XBG9</accession>